<evidence type="ECO:0000259" key="5">
    <source>
        <dbReference type="PROSITE" id="PS50977"/>
    </source>
</evidence>
<dbReference type="EMBL" id="CP001791">
    <property type="protein sequence ID" value="ADH98157.1"/>
    <property type="molecule type" value="Genomic_DNA"/>
</dbReference>
<dbReference type="PANTHER" id="PTHR30055">
    <property type="entry name" value="HTH-TYPE TRANSCRIPTIONAL REGULATOR RUTR"/>
    <property type="match status" value="1"/>
</dbReference>
<evidence type="ECO:0000256" key="1">
    <source>
        <dbReference type="ARBA" id="ARBA00023015"/>
    </source>
</evidence>
<dbReference type="Pfam" id="PF00440">
    <property type="entry name" value="TetR_N"/>
    <property type="match status" value="1"/>
</dbReference>
<evidence type="ECO:0000313" key="6">
    <source>
        <dbReference type="EMBL" id="ADH98157.1"/>
    </source>
</evidence>
<dbReference type="SUPFAM" id="SSF46689">
    <property type="entry name" value="Homeodomain-like"/>
    <property type="match status" value="1"/>
</dbReference>
<dbReference type="GO" id="GO:0000976">
    <property type="term" value="F:transcription cis-regulatory region binding"/>
    <property type="evidence" value="ECO:0007669"/>
    <property type="project" value="TreeGrafter"/>
</dbReference>
<keyword evidence="3" id="KW-0804">Transcription</keyword>
<keyword evidence="7" id="KW-1185">Reference proteome</keyword>
<evidence type="ECO:0000313" key="7">
    <source>
        <dbReference type="Proteomes" id="UP000000271"/>
    </source>
</evidence>
<keyword evidence="1" id="KW-0805">Transcription regulation</keyword>
<feature type="DNA-binding region" description="H-T-H motif" evidence="4">
    <location>
        <begin position="32"/>
        <end position="51"/>
    </location>
</feature>
<dbReference type="Proteomes" id="UP000000271">
    <property type="component" value="Chromosome"/>
</dbReference>
<dbReference type="PRINTS" id="PR00455">
    <property type="entry name" value="HTHTETR"/>
</dbReference>
<gene>
    <name evidence="6" type="ordered locus">Bsel_0621</name>
</gene>
<dbReference type="RefSeq" id="WP_013171586.1">
    <property type="nucleotide sequence ID" value="NC_014219.1"/>
</dbReference>
<dbReference type="InterPro" id="IPR009057">
    <property type="entry name" value="Homeodomain-like_sf"/>
</dbReference>
<keyword evidence="2 4" id="KW-0238">DNA-binding</keyword>
<sequence length="210" mass="24163">MDKRSRNKHRRYEQALFAAEKLFSENRWEDVQMKDIAEEAGIGIATLFRYFPKKQTLLVAVAVMIMSRELQFVEETVTSDQFALQKLETILDRLGEVVTNPNQRTRRFIDLFEGYIGNSTETLEGIDTYLDIRARIAEAIGELTEEGVQDGSFDQRKVSTEECLTLINSFALFARKLAMTGILHQPDGRLSPRAQLETIKTIYLNHVRLE</sequence>
<dbReference type="OrthoDB" id="2388018at2"/>
<dbReference type="PROSITE" id="PS50977">
    <property type="entry name" value="HTH_TETR_2"/>
    <property type="match status" value="1"/>
</dbReference>
<feature type="domain" description="HTH tetR-type" evidence="5">
    <location>
        <begin position="9"/>
        <end position="69"/>
    </location>
</feature>
<dbReference type="GO" id="GO:0003700">
    <property type="term" value="F:DNA-binding transcription factor activity"/>
    <property type="evidence" value="ECO:0007669"/>
    <property type="project" value="TreeGrafter"/>
</dbReference>
<proteinExistence type="predicted"/>
<evidence type="ECO:0000256" key="2">
    <source>
        <dbReference type="ARBA" id="ARBA00023125"/>
    </source>
</evidence>
<dbReference type="InterPro" id="IPR001647">
    <property type="entry name" value="HTH_TetR"/>
</dbReference>
<name>D6XY84_BACIE</name>
<organism evidence="6 7">
    <name type="scientific">Bacillus selenitireducens (strain ATCC 700615 / DSM 15326 / MLS10)</name>
    <dbReference type="NCBI Taxonomy" id="439292"/>
    <lineage>
        <taxon>Bacteria</taxon>
        <taxon>Bacillati</taxon>
        <taxon>Bacillota</taxon>
        <taxon>Bacilli</taxon>
        <taxon>Bacillales</taxon>
        <taxon>Bacillaceae</taxon>
        <taxon>Salisediminibacterium</taxon>
    </lineage>
</organism>
<dbReference type="Gene3D" id="1.10.357.10">
    <property type="entry name" value="Tetracycline Repressor, domain 2"/>
    <property type="match status" value="1"/>
</dbReference>
<dbReference type="eggNOG" id="COG1309">
    <property type="taxonomic scope" value="Bacteria"/>
</dbReference>
<accession>D6XY84</accession>
<dbReference type="KEGG" id="bse:Bsel_0621"/>
<evidence type="ECO:0000256" key="3">
    <source>
        <dbReference type="ARBA" id="ARBA00023163"/>
    </source>
</evidence>
<protein>
    <submittedName>
        <fullName evidence="6">Transcriptional regulator, TetR family</fullName>
    </submittedName>
</protein>
<dbReference type="HOGENOM" id="CLU_069356_12_1_9"/>
<evidence type="ECO:0000256" key="4">
    <source>
        <dbReference type="PROSITE-ProRule" id="PRU00335"/>
    </source>
</evidence>
<reference evidence="6" key="1">
    <citation type="submission" date="2009-10" db="EMBL/GenBank/DDBJ databases">
        <title>Complete sequence of Bacillus selenitireducens MLS10.</title>
        <authorList>
            <consortium name="US DOE Joint Genome Institute"/>
            <person name="Lucas S."/>
            <person name="Copeland A."/>
            <person name="Lapidus A."/>
            <person name="Glavina del Rio T."/>
            <person name="Dalin E."/>
            <person name="Tice H."/>
            <person name="Bruce D."/>
            <person name="Goodwin L."/>
            <person name="Pitluck S."/>
            <person name="Sims D."/>
            <person name="Brettin T."/>
            <person name="Detter J.C."/>
            <person name="Han C."/>
            <person name="Larimer F."/>
            <person name="Land M."/>
            <person name="Hauser L."/>
            <person name="Kyrpides N."/>
            <person name="Ovchinnikova G."/>
            <person name="Stolz J."/>
        </authorList>
    </citation>
    <scope>NUCLEOTIDE SEQUENCE [LARGE SCALE GENOMIC DNA]</scope>
    <source>
        <strain evidence="6">MLS10</strain>
    </source>
</reference>
<dbReference type="InterPro" id="IPR050109">
    <property type="entry name" value="HTH-type_TetR-like_transc_reg"/>
</dbReference>
<dbReference type="AlphaFoldDB" id="D6XY84"/>
<dbReference type="PANTHER" id="PTHR30055:SF234">
    <property type="entry name" value="HTH-TYPE TRANSCRIPTIONAL REGULATOR BETI"/>
    <property type="match status" value="1"/>
</dbReference>